<proteinExistence type="inferred from homology"/>
<dbReference type="InterPro" id="IPR057982">
    <property type="entry name" value="TPR_NAA35"/>
</dbReference>
<organism evidence="6 7">
    <name type="scientific">Tritrichomonas foetus</name>
    <dbReference type="NCBI Taxonomy" id="1144522"/>
    <lineage>
        <taxon>Eukaryota</taxon>
        <taxon>Metamonada</taxon>
        <taxon>Parabasalia</taxon>
        <taxon>Tritrichomonadida</taxon>
        <taxon>Tritrichomonadidae</taxon>
        <taxon>Tritrichomonas</taxon>
    </lineage>
</organism>
<comment type="similarity">
    <text evidence="2">Belongs to the MAK10 family.</text>
</comment>
<dbReference type="AlphaFoldDB" id="A0A1J4KC12"/>
<comment type="caution">
    <text evidence="6">The sequence shown here is derived from an EMBL/GenBank/DDBJ whole genome shotgun (WGS) entry which is preliminary data.</text>
</comment>
<keyword evidence="7" id="KW-1185">Reference proteome</keyword>
<dbReference type="PANTHER" id="PTHR21373">
    <property type="entry name" value="GLUCOSE REPRESSIBLE PROTEIN MAK10"/>
    <property type="match status" value="1"/>
</dbReference>
<reference evidence="6" key="1">
    <citation type="submission" date="2016-10" db="EMBL/GenBank/DDBJ databases">
        <authorList>
            <person name="Benchimol M."/>
            <person name="Almeida L.G."/>
            <person name="Vasconcelos A.T."/>
            <person name="Perreira-Neves A."/>
            <person name="Rosa I.A."/>
            <person name="Tasca T."/>
            <person name="Bogo M.R."/>
            <person name="de Souza W."/>
        </authorList>
    </citation>
    <scope>NUCLEOTIDE SEQUENCE [LARGE SCALE GENOMIC DNA]</scope>
    <source>
        <strain evidence="6">K</strain>
    </source>
</reference>
<evidence type="ECO:0000259" key="4">
    <source>
        <dbReference type="Pfam" id="PF04112"/>
    </source>
</evidence>
<evidence type="ECO:0000256" key="3">
    <source>
        <dbReference type="ARBA" id="ARBA00022490"/>
    </source>
</evidence>
<protein>
    <submittedName>
        <fullName evidence="6">Uncharacterized protein</fullName>
    </submittedName>
</protein>
<keyword evidence="3" id="KW-0963">Cytoplasm</keyword>
<dbReference type="PANTHER" id="PTHR21373:SF0">
    <property type="entry name" value="N-ALPHA-ACETYLTRANSFERASE 35, NATC AUXILIARY SUBUNIT"/>
    <property type="match status" value="1"/>
</dbReference>
<dbReference type="InterPro" id="IPR057983">
    <property type="entry name" value="NAA35-like_N"/>
</dbReference>
<evidence type="ECO:0000313" key="7">
    <source>
        <dbReference type="Proteomes" id="UP000179807"/>
    </source>
</evidence>
<accession>A0A1J4KC12</accession>
<dbReference type="Pfam" id="PF04112">
    <property type="entry name" value="Mak10"/>
    <property type="match status" value="1"/>
</dbReference>
<evidence type="ECO:0000259" key="5">
    <source>
        <dbReference type="Pfam" id="PF25789"/>
    </source>
</evidence>
<evidence type="ECO:0000256" key="1">
    <source>
        <dbReference type="ARBA" id="ARBA00004496"/>
    </source>
</evidence>
<dbReference type="VEuPathDB" id="TrichDB:TRFO_24811"/>
<dbReference type="RefSeq" id="XP_068360141.1">
    <property type="nucleotide sequence ID" value="XM_068503960.1"/>
</dbReference>
<feature type="domain" description="NAA35-like N-terminal" evidence="4">
    <location>
        <begin position="24"/>
        <end position="123"/>
    </location>
</feature>
<evidence type="ECO:0000313" key="6">
    <source>
        <dbReference type="EMBL" id="OHT07005.1"/>
    </source>
</evidence>
<dbReference type="GeneID" id="94838664"/>
<sequence length="657" mass="76329">MNGLWKEIDNSIFTQCTEQLKYDEFIKNDLFDSKSAMNSLEVSYPKLDSHLSQKGEYSIDELKNSGHTLLDEDATIEDIIAICSKFVTIQSIRINGENFTTSILSSVYIDKEYEIKNHILRTMFKVFSVATYAIENFVNNFGLIPSSCWAHTDKYQKFLNNYDLKEVRQEVESIEATLPKILKDLANFELNFAEFLSSSLKGEIPELPELPTTTSNSGIAKYLHYRALSPSNPTPKPLETTVEKAHAVYKQLIDEIKETKEIFYMGEVNDSTQNSESKNEMTISQIFLKAIEWNQAKDRIPLARYVAFGFVVLPLLPDTNFITNKLNKELTEAHCHINFFKDKDYNDFGKSLWHAFVSILRNLFMPIPSAHCYLASHGCKLWGESQFYGFELYKRSVPDSLLPKCQALEFQRCVSMPFPLWSTKIASILLETCIRWGFSSQLYAPRDFHIEWYLLEMASRTSALAMMQRRSINAIYKVKSNFSNFSKQKKKKGPAKIMTSDVQRVIEDPTPEEILHHAKAELFSGFFHSYRIFKKWKSVDFREGMFFEEKHVFNERQSIVNDMMHFAAKSYEEFASSLEPGINDKDFIRFEAIAHFNKSKEFLTQYIKMTQTKNPETTEIMRAILLNTNLLNKLKEDDKVRITFKTHHVYPLFELIQ</sequence>
<gene>
    <name evidence="6" type="ORF">TRFO_24811</name>
</gene>
<dbReference type="EMBL" id="MLAK01000708">
    <property type="protein sequence ID" value="OHT07005.1"/>
    <property type="molecule type" value="Genomic_DNA"/>
</dbReference>
<feature type="domain" description="NAA35-like TPR repeats" evidence="5">
    <location>
        <begin position="413"/>
        <end position="652"/>
    </location>
</feature>
<dbReference type="InterPro" id="IPR007244">
    <property type="entry name" value="Naa35_N"/>
</dbReference>
<dbReference type="Pfam" id="PF25789">
    <property type="entry name" value="TPR_NAA35"/>
    <property type="match status" value="1"/>
</dbReference>
<name>A0A1J4KC12_9EUKA</name>
<dbReference type="Proteomes" id="UP000179807">
    <property type="component" value="Unassembled WGS sequence"/>
</dbReference>
<comment type="subcellular location">
    <subcellularLocation>
        <location evidence="1">Cytoplasm</location>
    </subcellularLocation>
</comment>
<dbReference type="GO" id="GO:0031417">
    <property type="term" value="C:NatC complex"/>
    <property type="evidence" value="ECO:0007669"/>
    <property type="project" value="InterPro"/>
</dbReference>
<evidence type="ECO:0000256" key="2">
    <source>
        <dbReference type="ARBA" id="ARBA00006289"/>
    </source>
</evidence>